<sequence>MLSTVMAPALQLPMRSDNFWAESGGKVGGALIAVAIFLAVVGLLMFFADKAPKRGRDAIQLGLFVAPALLLLIFGLVWPAIQTIRQSMTADDGTWNGFDNFVTIFTDPVMTTVLRNTIIWVILVPLGATIIGLAYAVFIDRSKGEKVLKSLVFMPMAISFVGASIIWGFMYEYRAEGFDQIGFLNQVLVWFGQEPQQFLNTPPGNTFFLIIVMIWIQTGFAMVVLSAAIKGVPAELHEAASLDGASAWQRFWSVTVPWIRGSLVVVVTTITIATLKVFDIVRTMTGGQFETSVVANEMYSRAFRLGQPSIGAALAVVLFVMVIPIIIYNVRVLRQHKEAR</sequence>
<dbReference type="Pfam" id="PF00528">
    <property type="entry name" value="BPD_transp_1"/>
    <property type="match status" value="1"/>
</dbReference>
<dbReference type="PANTHER" id="PTHR30193">
    <property type="entry name" value="ABC TRANSPORTER PERMEASE PROTEIN"/>
    <property type="match status" value="1"/>
</dbReference>
<dbReference type="CDD" id="cd06261">
    <property type="entry name" value="TM_PBP2"/>
    <property type="match status" value="1"/>
</dbReference>
<evidence type="ECO:0000256" key="5">
    <source>
        <dbReference type="ARBA" id="ARBA00022989"/>
    </source>
</evidence>
<comment type="similarity">
    <text evidence="7">Belongs to the binding-protein-dependent transport system permease family.</text>
</comment>
<evidence type="ECO:0000313" key="10">
    <source>
        <dbReference type="Proteomes" id="UP001426770"/>
    </source>
</evidence>
<keyword evidence="4 7" id="KW-0812">Transmembrane</keyword>
<comment type="caution">
    <text evidence="9">The sequence shown here is derived from an EMBL/GenBank/DDBJ whole genome shotgun (WGS) entry which is preliminary data.</text>
</comment>
<evidence type="ECO:0000256" key="7">
    <source>
        <dbReference type="RuleBase" id="RU363032"/>
    </source>
</evidence>
<dbReference type="SUPFAM" id="SSF161098">
    <property type="entry name" value="MetI-like"/>
    <property type="match status" value="1"/>
</dbReference>
<dbReference type="Proteomes" id="UP001426770">
    <property type="component" value="Unassembled WGS sequence"/>
</dbReference>
<feature type="transmembrane region" description="Helical" evidence="7">
    <location>
        <begin position="27"/>
        <end position="47"/>
    </location>
</feature>
<keyword evidence="10" id="KW-1185">Reference proteome</keyword>
<evidence type="ECO:0000256" key="1">
    <source>
        <dbReference type="ARBA" id="ARBA00004651"/>
    </source>
</evidence>
<evidence type="ECO:0000256" key="4">
    <source>
        <dbReference type="ARBA" id="ARBA00022692"/>
    </source>
</evidence>
<dbReference type="InterPro" id="IPR035906">
    <property type="entry name" value="MetI-like_sf"/>
</dbReference>
<evidence type="ECO:0000259" key="8">
    <source>
        <dbReference type="PROSITE" id="PS50928"/>
    </source>
</evidence>
<dbReference type="EMBL" id="BAABRR010000015">
    <property type="protein sequence ID" value="GAA5519924.1"/>
    <property type="molecule type" value="Genomic_DNA"/>
</dbReference>
<dbReference type="InterPro" id="IPR051393">
    <property type="entry name" value="ABC_transporter_permease"/>
</dbReference>
<dbReference type="PANTHER" id="PTHR30193:SF18">
    <property type="entry name" value="OSMOPROTECTIVE COMPOUNDS UPTAKE PERMEASE PROTEIN GGTC"/>
    <property type="match status" value="1"/>
</dbReference>
<feature type="transmembrane region" description="Helical" evidence="7">
    <location>
        <begin position="207"/>
        <end position="229"/>
    </location>
</feature>
<keyword evidence="3" id="KW-1003">Cell membrane</keyword>
<reference evidence="9 10" key="1">
    <citation type="submission" date="2024-02" db="EMBL/GenBank/DDBJ databases">
        <title>Lysinimicrobium sediminis NBRC 112286.</title>
        <authorList>
            <person name="Ichikawa N."/>
            <person name="Katano-Makiyama Y."/>
            <person name="Hidaka K."/>
        </authorList>
    </citation>
    <scope>NUCLEOTIDE SEQUENCE [LARGE SCALE GENOMIC DNA]</scope>
    <source>
        <strain evidence="9 10">NBRC 112286</strain>
    </source>
</reference>
<evidence type="ECO:0000256" key="3">
    <source>
        <dbReference type="ARBA" id="ARBA00022475"/>
    </source>
</evidence>
<accession>A0ABP9WJA7</accession>
<name>A0ABP9WJA7_9MICO</name>
<keyword evidence="6 7" id="KW-0472">Membrane</keyword>
<evidence type="ECO:0000313" key="9">
    <source>
        <dbReference type="EMBL" id="GAA5519924.1"/>
    </source>
</evidence>
<organism evidence="9 10">
    <name type="scientific">Demequina sediminis</name>
    <dbReference type="NCBI Taxonomy" id="1930058"/>
    <lineage>
        <taxon>Bacteria</taxon>
        <taxon>Bacillati</taxon>
        <taxon>Actinomycetota</taxon>
        <taxon>Actinomycetes</taxon>
        <taxon>Micrococcales</taxon>
        <taxon>Demequinaceae</taxon>
        <taxon>Demequina</taxon>
    </lineage>
</organism>
<keyword evidence="2 7" id="KW-0813">Transport</keyword>
<feature type="transmembrane region" description="Helical" evidence="7">
    <location>
        <begin position="258"/>
        <end position="278"/>
    </location>
</feature>
<feature type="domain" description="ABC transmembrane type-1" evidence="8">
    <location>
        <begin position="114"/>
        <end position="331"/>
    </location>
</feature>
<feature type="transmembrane region" description="Helical" evidence="7">
    <location>
        <begin position="151"/>
        <end position="170"/>
    </location>
</feature>
<evidence type="ECO:0000256" key="6">
    <source>
        <dbReference type="ARBA" id="ARBA00023136"/>
    </source>
</evidence>
<feature type="transmembrane region" description="Helical" evidence="7">
    <location>
        <begin position="310"/>
        <end position="330"/>
    </location>
</feature>
<feature type="transmembrane region" description="Helical" evidence="7">
    <location>
        <begin position="59"/>
        <end position="81"/>
    </location>
</feature>
<protein>
    <submittedName>
        <fullName evidence="9">Melibiose/raffinose/stachyose import permease protein MelD</fullName>
    </submittedName>
</protein>
<proteinExistence type="inferred from homology"/>
<feature type="transmembrane region" description="Helical" evidence="7">
    <location>
        <begin position="118"/>
        <end position="139"/>
    </location>
</feature>
<dbReference type="InterPro" id="IPR000515">
    <property type="entry name" value="MetI-like"/>
</dbReference>
<gene>
    <name evidence="9" type="primary">melD_2</name>
    <name evidence="9" type="ORF">Lsed01_02382</name>
</gene>
<comment type="subcellular location">
    <subcellularLocation>
        <location evidence="1 7">Cell membrane</location>
        <topology evidence="1 7">Multi-pass membrane protein</topology>
    </subcellularLocation>
</comment>
<keyword evidence="5 7" id="KW-1133">Transmembrane helix</keyword>
<dbReference type="Gene3D" id="1.10.3720.10">
    <property type="entry name" value="MetI-like"/>
    <property type="match status" value="1"/>
</dbReference>
<evidence type="ECO:0000256" key="2">
    <source>
        <dbReference type="ARBA" id="ARBA00022448"/>
    </source>
</evidence>
<dbReference type="PROSITE" id="PS50928">
    <property type="entry name" value="ABC_TM1"/>
    <property type="match status" value="1"/>
</dbReference>